<dbReference type="Proteomes" id="UP000003340">
    <property type="component" value="Unassembled WGS sequence"/>
</dbReference>
<gene>
    <name evidence="13" type="ORF">CLOSTMETH_01463</name>
</gene>
<dbReference type="InterPro" id="IPR032828">
    <property type="entry name" value="PolyA_RNA-bd"/>
</dbReference>
<feature type="domain" description="Poly A polymerase head" evidence="10">
    <location>
        <begin position="23"/>
        <end position="145"/>
    </location>
</feature>
<evidence type="ECO:0000256" key="1">
    <source>
        <dbReference type="ARBA" id="ARBA00001946"/>
    </source>
</evidence>
<keyword evidence="14" id="KW-1185">Reference proteome</keyword>
<evidence type="ECO:0000313" key="14">
    <source>
        <dbReference type="Proteomes" id="UP000003340"/>
    </source>
</evidence>
<dbReference type="GO" id="GO:0016779">
    <property type="term" value="F:nucleotidyltransferase activity"/>
    <property type="evidence" value="ECO:0007669"/>
    <property type="project" value="UniProtKB-KW"/>
</dbReference>
<protein>
    <submittedName>
        <fullName evidence="13">HDIG domain protein</fullName>
    </submittedName>
</protein>
<dbReference type="AlphaFoldDB" id="C0EC94"/>
<dbReference type="HOGENOM" id="CLU_015961_3_1_9"/>
<evidence type="ECO:0000256" key="5">
    <source>
        <dbReference type="ARBA" id="ARBA00022723"/>
    </source>
</evidence>
<reference evidence="13 14" key="1">
    <citation type="submission" date="2009-01" db="EMBL/GenBank/DDBJ databases">
        <authorList>
            <person name="Fulton L."/>
            <person name="Clifton S."/>
            <person name="Fulton B."/>
            <person name="Xu J."/>
            <person name="Minx P."/>
            <person name="Pepin K.H."/>
            <person name="Johnson M."/>
            <person name="Bhonagiri V."/>
            <person name="Nash W.E."/>
            <person name="Mardis E.R."/>
            <person name="Wilson R.K."/>
        </authorList>
    </citation>
    <scope>NUCLEOTIDE SEQUENCE [LARGE SCALE GENOMIC DNA]</scope>
    <source>
        <strain evidence="13 14">DSM 5476</strain>
    </source>
</reference>
<dbReference type="Pfam" id="PF13735">
    <property type="entry name" value="tRNA_NucTran2_2"/>
    <property type="match status" value="1"/>
</dbReference>
<dbReference type="GO" id="GO:0000049">
    <property type="term" value="F:tRNA binding"/>
    <property type="evidence" value="ECO:0007669"/>
    <property type="project" value="TreeGrafter"/>
</dbReference>
<dbReference type="Gene3D" id="1.10.3090.10">
    <property type="entry name" value="cca-adding enzyme, domain 2"/>
    <property type="match status" value="1"/>
</dbReference>
<dbReference type="Gene3D" id="3.30.460.10">
    <property type="entry name" value="Beta Polymerase, domain 2"/>
    <property type="match status" value="1"/>
</dbReference>
<keyword evidence="6" id="KW-0547">Nucleotide-binding</keyword>
<comment type="similarity">
    <text evidence="9">Belongs to the tRNA nucleotidyltransferase/poly(A) polymerase family.</text>
</comment>
<evidence type="ECO:0000256" key="8">
    <source>
        <dbReference type="ARBA" id="ARBA00022884"/>
    </source>
</evidence>
<keyword evidence="3" id="KW-0819">tRNA processing</keyword>
<comment type="cofactor">
    <cofactor evidence="1">
        <name>Mg(2+)</name>
        <dbReference type="ChEBI" id="CHEBI:18420"/>
    </cofactor>
</comment>
<evidence type="ECO:0000256" key="3">
    <source>
        <dbReference type="ARBA" id="ARBA00022694"/>
    </source>
</evidence>
<keyword evidence="4" id="KW-0548">Nucleotidyltransferase</keyword>
<dbReference type="Pfam" id="PF01743">
    <property type="entry name" value="PolyA_pol"/>
    <property type="match status" value="1"/>
</dbReference>
<feature type="domain" description="CCA-adding enzyme C-terminal" evidence="12">
    <location>
        <begin position="297"/>
        <end position="435"/>
    </location>
</feature>
<evidence type="ECO:0000256" key="6">
    <source>
        <dbReference type="ARBA" id="ARBA00022741"/>
    </source>
</evidence>
<evidence type="ECO:0000256" key="4">
    <source>
        <dbReference type="ARBA" id="ARBA00022695"/>
    </source>
</evidence>
<evidence type="ECO:0000259" key="12">
    <source>
        <dbReference type="Pfam" id="PF13735"/>
    </source>
</evidence>
<keyword evidence="8 9" id="KW-0694">RNA-binding</keyword>
<keyword evidence="2 9" id="KW-0808">Transferase</keyword>
<organism evidence="13 14">
    <name type="scientific">[Clostridium] methylpentosum DSM 5476</name>
    <dbReference type="NCBI Taxonomy" id="537013"/>
    <lineage>
        <taxon>Bacteria</taxon>
        <taxon>Bacillati</taxon>
        <taxon>Bacillota</taxon>
        <taxon>Clostridia</taxon>
        <taxon>Eubacteriales</taxon>
        <taxon>Oscillospiraceae</taxon>
        <taxon>Oscillospiraceae incertae sedis</taxon>
    </lineage>
</organism>
<keyword evidence="7" id="KW-0460">Magnesium</keyword>
<sequence>MELRIPEQVRQALSKLRACGYEAYIVGGCVRDLLLGWEPDDYDITTSALPFETMRCFAGYHIIETGVKHGTVTAVIDGMPLEITTYRIDGQYSDNRRPDSVTFTRSLREDLARRDFTINAMAYSPSNGLQDYFGGQQDLKDQMIRCVGDPQTRFEEDALRILRAVRFSSVLGFGMEPTTAAALLTRRGLLVHIARERVQVELNKLLLGRDVGRVLREYTEVLCEVIPEIIPCIGFEQHSRYHLYDVWEHTVHTVERSPERLTVRLAMLLHDLAKPLTFSIEGGTGHFYSHQQKSADLAQEILKRLRYSGEITRRVVNLIRYHSVEFHGSAKAIKRWLGKLGEEELRELLLVQRSDLLGKDPSFWYELEELDENEQRINEIIAQNQCFTVAQLAVNGNDLREVGCTQGRLIGQLLEYLLGLVIDEECPNNREALLSRANQYLVNRKQADE</sequence>
<evidence type="ECO:0000256" key="2">
    <source>
        <dbReference type="ARBA" id="ARBA00022679"/>
    </source>
</evidence>
<name>C0EC94_9FIRM</name>
<feature type="domain" description="tRNA nucleotidyltransferase/poly(A) polymerase RNA and SrmB- binding" evidence="11">
    <location>
        <begin position="172"/>
        <end position="217"/>
    </location>
</feature>
<dbReference type="STRING" id="537013.CLOSTMETH_01463"/>
<keyword evidence="5" id="KW-0479">Metal-binding</keyword>
<dbReference type="InterPro" id="IPR032810">
    <property type="entry name" value="CCA-adding_enz_C"/>
</dbReference>
<evidence type="ECO:0000256" key="9">
    <source>
        <dbReference type="RuleBase" id="RU003953"/>
    </source>
</evidence>
<accession>C0EC94</accession>
<evidence type="ECO:0000259" key="11">
    <source>
        <dbReference type="Pfam" id="PF12627"/>
    </source>
</evidence>
<dbReference type="PANTHER" id="PTHR46173:SF1">
    <property type="entry name" value="CCA TRNA NUCLEOTIDYLTRANSFERASE 1, MITOCHONDRIAL"/>
    <property type="match status" value="1"/>
</dbReference>
<dbReference type="CDD" id="cd05398">
    <property type="entry name" value="NT_ClassII-CCAase"/>
    <property type="match status" value="1"/>
</dbReference>
<dbReference type="InterPro" id="IPR002646">
    <property type="entry name" value="PolA_pol_head_dom"/>
</dbReference>
<comment type="caution">
    <text evidence="13">The sequence shown here is derived from an EMBL/GenBank/DDBJ whole genome shotgun (WGS) entry which is preliminary data.</text>
</comment>
<dbReference type="EMBL" id="ACEC01000047">
    <property type="protein sequence ID" value="EEG30895.1"/>
    <property type="molecule type" value="Genomic_DNA"/>
</dbReference>
<dbReference type="Gene3D" id="1.10.246.80">
    <property type="match status" value="1"/>
</dbReference>
<evidence type="ECO:0000259" key="10">
    <source>
        <dbReference type="Pfam" id="PF01743"/>
    </source>
</evidence>
<dbReference type="GO" id="GO:0046872">
    <property type="term" value="F:metal ion binding"/>
    <property type="evidence" value="ECO:0007669"/>
    <property type="project" value="UniProtKB-KW"/>
</dbReference>
<dbReference type="SUPFAM" id="SSF81301">
    <property type="entry name" value="Nucleotidyltransferase"/>
    <property type="match status" value="1"/>
</dbReference>
<reference evidence="13 14" key="2">
    <citation type="submission" date="2009-02" db="EMBL/GenBank/DDBJ databases">
        <title>Draft genome sequence of Clostridium methylpentosum (DSM 5476).</title>
        <authorList>
            <person name="Sudarsanam P."/>
            <person name="Ley R."/>
            <person name="Guruge J."/>
            <person name="Turnbaugh P.J."/>
            <person name="Mahowald M."/>
            <person name="Liep D."/>
            <person name="Gordon J."/>
        </authorList>
    </citation>
    <scope>NUCLEOTIDE SEQUENCE [LARGE SCALE GENOMIC DNA]</scope>
    <source>
        <strain evidence="13 14">DSM 5476</strain>
    </source>
</reference>
<evidence type="ECO:0000256" key="7">
    <source>
        <dbReference type="ARBA" id="ARBA00022842"/>
    </source>
</evidence>
<evidence type="ECO:0000313" key="13">
    <source>
        <dbReference type="EMBL" id="EEG30895.1"/>
    </source>
</evidence>
<dbReference type="eggNOG" id="COG0617">
    <property type="taxonomic scope" value="Bacteria"/>
</dbReference>
<proteinExistence type="inferred from homology"/>
<dbReference type="GO" id="GO:0000166">
    <property type="term" value="F:nucleotide binding"/>
    <property type="evidence" value="ECO:0007669"/>
    <property type="project" value="UniProtKB-KW"/>
</dbReference>
<dbReference type="SUPFAM" id="SSF81891">
    <property type="entry name" value="Poly A polymerase C-terminal region-like"/>
    <property type="match status" value="1"/>
</dbReference>
<dbReference type="InterPro" id="IPR050264">
    <property type="entry name" value="Bact_CCA-adding_enz_type3_sf"/>
</dbReference>
<dbReference type="PANTHER" id="PTHR46173">
    <property type="entry name" value="CCA TRNA NUCLEOTIDYLTRANSFERASE 1, MITOCHONDRIAL"/>
    <property type="match status" value="1"/>
</dbReference>
<dbReference type="Pfam" id="PF12627">
    <property type="entry name" value="PolyA_pol_RNAbd"/>
    <property type="match status" value="1"/>
</dbReference>
<dbReference type="InterPro" id="IPR043519">
    <property type="entry name" value="NT_sf"/>
</dbReference>
<dbReference type="GO" id="GO:0008033">
    <property type="term" value="P:tRNA processing"/>
    <property type="evidence" value="ECO:0007669"/>
    <property type="project" value="UniProtKB-KW"/>
</dbReference>